<keyword evidence="18" id="KW-0458">Lysosome</keyword>
<evidence type="ECO:0000256" key="19">
    <source>
        <dbReference type="ARBA" id="ARBA00025833"/>
    </source>
</evidence>
<gene>
    <name evidence="24" type="ORF">CP98_01767</name>
</gene>
<evidence type="ECO:0000256" key="3">
    <source>
        <dbReference type="ARBA" id="ARBA00004555"/>
    </source>
</evidence>
<dbReference type="SUPFAM" id="SSF53187">
    <property type="entry name" value="Zn-dependent exopeptidases"/>
    <property type="match status" value="1"/>
</dbReference>
<feature type="region of interest" description="Disordered" evidence="21">
    <location>
        <begin position="510"/>
        <end position="534"/>
    </location>
</feature>
<keyword evidence="15" id="KW-0482">Metalloprotease</keyword>
<evidence type="ECO:0000256" key="17">
    <source>
        <dbReference type="ARBA" id="ARBA00023180"/>
    </source>
</evidence>
<dbReference type="GO" id="GO:0005576">
    <property type="term" value="C:extracellular region"/>
    <property type="evidence" value="ECO:0007669"/>
    <property type="project" value="UniProtKB-SubCell"/>
</dbReference>
<keyword evidence="12" id="KW-0256">Endoplasmic reticulum</keyword>
<dbReference type="GO" id="GO:0046872">
    <property type="term" value="F:metal ion binding"/>
    <property type="evidence" value="ECO:0007669"/>
    <property type="project" value="UniProtKB-KW"/>
</dbReference>
<evidence type="ECO:0000256" key="2">
    <source>
        <dbReference type="ARBA" id="ARBA00004371"/>
    </source>
</evidence>
<comment type="subunit">
    <text evidence="19">Homodimer. The monomeric form is inactive while the homodimer is active.</text>
</comment>
<evidence type="ECO:0000256" key="11">
    <source>
        <dbReference type="ARBA" id="ARBA00022801"/>
    </source>
</evidence>
<dbReference type="InterPro" id="IPR039866">
    <property type="entry name" value="CPQ"/>
</dbReference>
<keyword evidence="10 22" id="KW-0732">Signal</keyword>
<evidence type="ECO:0000256" key="7">
    <source>
        <dbReference type="ARBA" id="ARBA00022645"/>
    </source>
</evidence>
<evidence type="ECO:0000256" key="6">
    <source>
        <dbReference type="ARBA" id="ARBA00022525"/>
    </source>
</evidence>
<keyword evidence="11" id="KW-0378">Hydrolase</keyword>
<evidence type="ECO:0000259" key="23">
    <source>
        <dbReference type="Pfam" id="PF04389"/>
    </source>
</evidence>
<feature type="signal peptide" evidence="22">
    <location>
        <begin position="1"/>
        <end position="19"/>
    </location>
</feature>
<feature type="chain" id="PRO_5001774401" description="Carboxypeptidase Q" evidence="22">
    <location>
        <begin position="20"/>
        <end position="534"/>
    </location>
</feature>
<evidence type="ECO:0000256" key="13">
    <source>
        <dbReference type="ARBA" id="ARBA00022833"/>
    </source>
</evidence>
<evidence type="ECO:0000256" key="22">
    <source>
        <dbReference type="SAM" id="SignalP"/>
    </source>
</evidence>
<dbReference type="Gene3D" id="3.40.630.10">
    <property type="entry name" value="Zn peptidases"/>
    <property type="match status" value="1"/>
</dbReference>
<dbReference type="PANTHER" id="PTHR12053:SF3">
    <property type="entry name" value="CARBOXYPEPTIDASE Q"/>
    <property type="match status" value="1"/>
</dbReference>
<name>A0A084ENX0_SPHYA</name>
<keyword evidence="16" id="KW-0865">Zymogen</keyword>
<dbReference type="GO" id="GO:0070573">
    <property type="term" value="F:metallodipeptidase activity"/>
    <property type="evidence" value="ECO:0007669"/>
    <property type="project" value="InterPro"/>
</dbReference>
<dbReference type="Pfam" id="PF04389">
    <property type="entry name" value="Peptidase_M28"/>
    <property type="match status" value="1"/>
</dbReference>
<dbReference type="PATRIC" id="fig|13690.10.peg.1821"/>
<dbReference type="RefSeq" id="WP_037518703.1">
    <property type="nucleotide sequence ID" value="NZ_JGVR01000008.1"/>
</dbReference>
<feature type="domain" description="Peptidase M28" evidence="23">
    <location>
        <begin position="281"/>
        <end position="492"/>
    </location>
</feature>
<keyword evidence="9" id="KW-0479">Metal-binding</keyword>
<evidence type="ECO:0000256" key="8">
    <source>
        <dbReference type="ARBA" id="ARBA00022670"/>
    </source>
</evidence>
<evidence type="ECO:0000256" key="15">
    <source>
        <dbReference type="ARBA" id="ARBA00023049"/>
    </source>
</evidence>
<keyword evidence="8" id="KW-0645">Protease</keyword>
<dbReference type="InterPro" id="IPR007484">
    <property type="entry name" value="Peptidase_M28"/>
</dbReference>
<dbReference type="STRING" id="13690.AX777_09745"/>
<keyword evidence="6" id="KW-0964">Secreted</keyword>
<evidence type="ECO:0000256" key="20">
    <source>
        <dbReference type="ARBA" id="ARBA00033328"/>
    </source>
</evidence>
<keyword evidence="17" id="KW-0325">Glycoprotein</keyword>
<keyword evidence="7" id="KW-0121">Carboxypeptidase</keyword>
<dbReference type="AlphaFoldDB" id="A0A084ENX0"/>
<dbReference type="eggNOG" id="COG2234">
    <property type="taxonomic scope" value="Bacteria"/>
</dbReference>
<evidence type="ECO:0000256" key="1">
    <source>
        <dbReference type="ARBA" id="ARBA00004240"/>
    </source>
</evidence>
<evidence type="ECO:0000256" key="10">
    <source>
        <dbReference type="ARBA" id="ARBA00022729"/>
    </source>
</evidence>
<comment type="subcellular location">
    <subcellularLocation>
        <location evidence="1">Endoplasmic reticulum</location>
    </subcellularLocation>
    <subcellularLocation>
        <location evidence="3">Golgi apparatus</location>
    </subcellularLocation>
    <subcellularLocation>
        <location evidence="2">Lysosome</location>
    </subcellularLocation>
    <subcellularLocation>
        <location evidence="4">Secreted</location>
    </subcellularLocation>
</comment>
<reference evidence="24 25" key="1">
    <citation type="submission" date="2014-03" db="EMBL/GenBank/DDBJ databases">
        <title>Genome sequence of Sphingobium yanoikuyae B1.</title>
        <authorList>
            <person name="Gan H.M."/>
            <person name="Gan H.Y."/>
            <person name="Savka M.A."/>
        </authorList>
    </citation>
    <scope>NUCLEOTIDE SEQUENCE [LARGE SCALE GENOMIC DNA]</scope>
    <source>
        <strain evidence="24 25">B1</strain>
    </source>
</reference>
<evidence type="ECO:0000256" key="4">
    <source>
        <dbReference type="ARBA" id="ARBA00004613"/>
    </source>
</evidence>
<comment type="caution">
    <text evidence="24">The sequence shown here is derived from an EMBL/GenBank/DDBJ whole genome shotgun (WGS) entry which is preliminary data.</text>
</comment>
<accession>A0A084ENX0</accession>
<keyword evidence="14" id="KW-0333">Golgi apparatus</keyword>
<dbReference type="Gene3D" id="3.50.30.30">
    <property type="match status" value="1"/>
</dbReference>
<evidence type="ECO:0000256" key="5">
    <source>
        <dbReference type="ARBA" id="ARBA00014116"/>
    </source>
</evidence>
<dbReference type="EMBL" id="JGVR01000008">
    <property type="protein sequence ID" value="KEZ19662.1"/>
    <property type="molecule type" value="Genomic_DNA"/>
</dbReference>
<dbReference type="GO" id="GO:0006508">
    <property type="term" value="P:proteolysis"/>
    <property type="evidence" value="ECO:0007669"/>
    <property type="project" value="UniProtKB-KW"/>
</dbReference>
<evidence type="ECO:0000313" key="25">
    <source>
        <dbReference type="Proteomes" id="UP000028534"/>
    </source>
</evidence>
<evidence type="ECO:0000256" key="21">
    <source>
        <dbReference type="SAM" id="MobiDB-lite"/>
    </source>
</evidence>
<evidence type="ECO:0000256" key="9">
    <source>
        <dbReference type="ARBA" id="ARBA00022723"/>
    </source>
</evidence>
<dbReference type="PANTHER" id="PTHR12053">
    <property type="entry name" value="PROTEASE FAMILY M28 PLASMA GLUTAMATE CARBOXYPEPTIDASE-RELATED"/>
    <property type="match status" value="1"/>
</dbReference>
<sequence>MRHSIILLPLLCLAAPVAAQQPDDLNRVIDEGLNHSQVMQIVQHLTDDIGGRMTNSPQMRQAEAWTADQFRQWGLSNVRKQGFRFGRGWWIAASSVKMISPRPIQLTAIPIAWTPPTNGVLSAPIIVAPMKKERDFDAWRGKLAGKIVLVSLPGTGDEPNEAAFQRLKGEDIEKLDRFEQPKNDPASLERLMKRLSFTRKLEAFLKAEGAVGWARQSYRDGKLLHGEGYDFGVNDTPALPGVEIAAEDYRRLARLAKTGPAPVLEINSDVRFDDSDVNAYNILADIPGSDPKAGYVMAGAHLDSWVAGDGAADNGAGSAMIMEAARILKSLGIKPKRTIRFALWSGEEQGLFGSMAYVDEYLATRAPGPKEEEGREEMYFRYKTRFPITPKPGYADLKAYFNIDNGSGKLRGLYAERNVAAVSLLREWLSPFASMGAGNVVSQPTGGTDHEYMQAIGVPGYQFIQDPLDYESRVHHSGIDTFDHLKAEDMRQGAVVLAGMLLQAANSDKTLPRMPLPTQPAVSDPFKYEDPALD</sequence>
<proteinExistence type="predicted"/>
<evidence type="ECO:0000256" key="14">
    <source>
        <dbReference type="ARBA" id="ARBA00023034"/>
    </source>
</evidence>
<dbReference type="Proteomes" id="UP000028534">
    <property type="component" value="Unassembled WGS sequence"/>
</dbReference>
<keyword evidence="13" id="KW-0862">Zinc</keyword>
<evidence type="ECO:0000256" key="18">
    <source>
        <dbReference type="ARBA" id="ARBA00023228"/>
    </source>
</evidence>
<keyword evidence="24" id="KW-0031">Aminopeptidase</keyword>
<dbReference type="GO" id="GO:0005764">
    <property type="term" value="C:lysosome"/>
    <property type="evidence" value="ECO:0007669"/>
    <property type="project" value="UniProtKB-SubCell"/>
</dbReference>
<dbReference type="GO" id="GO:0004180">
    <property type="term" value="F:carboxypeptidase activity"/>
    <property type="evidence" value="ECO:0007669"/>
    <property type="project" value="UniProtKB-KW"/>
</dbReference>
<organism evidence="24 25">
    <name type="scientific">Sphingobium yanoikuyae</name>
    <name type="common">Sphingomonas yanoikuyae</name>
    <dbReference type="NCBI Taxonomy" id="13690"/>
    <lineage>
        <taxon>Bacteria</taxon>
        <taxon>Pseudomonadati</taxon>
        <taxon>Pseudomonadota</taxon>
        <taxon>Alphaproteobacteria</taxon>
        <taxon>Sphingomonadales</taxon>
        <taxon>Sphingomonadaceae</taxon>
        <taxon>Sphingobium</taxon>
    </lineage>
</organism>
<evidence type="ECO:0000256" key="12">
    <source>
        <dbReference type="ARBA" id="ARBA00022824"/>
    </source>
</evidence>
<evidence type="ECO:0000256" key="16">
    <source>
        <dbReference type="ARBA" id="ARBA00023145"/>
    </source>
</evidence>
<evidence type="ECO:0000313" key="24">
    <source>
        <dbReference type="EMBL" id="KEZ19662.1"/>
    </source>
</evidence>
<dbReference type="GO" id="GO:0004177">
    <property type="term" value="F:aminopeptidase activity"/>
    <property type="evidence" value="ECO:0007669"/>
    <property type="project" value="UniProtKB-KW"/>
</dbReference>
<protein>
    <recommendedName>
        <fullName evidence="5">Carboxypeptidase Q</fullName>
    </recommendedName>
    <alternativeName>
        <fullName evidence="20">Plasma glutamate carboxypeptidase</fullName>
    </alternativeName>
</protein>